<feature type="region of interest" description="Disordered" evidence="1">
    <location>
        <begin position="1"/>
        <end position="22"/>
    </location>
</feature>
<comment type="caution">
    <text evidence="3">The sequence shown here is derived from an EMBL/GenBank/DDBJ whole genome shotgun (WGS) entry which is preliminary data.</text>
</comment>
<dbReference type="Proteomes" id="UP001642540">
    <property type="component" value="Unassembled WGS sequence"/>
</dbReference>
<dbReference type="InterPro" id="IPR001810">
    <property type="entry name" value="F-box_dom"/>
</dbReference>
<gene>
    <name evidence="3" type="ORF">ODALV1_LOCUS22724</name>
</gene>
<evidence type="ECO:0000313" key="3">
    <source>
        <dbReference type="EMBL" id="CAL8128965.1"/>
    </source>
</evidence>
<evidence type="ECO:0000313" key="4">
    <source>
        <dbReference type="Proteomes" id="UP001642540"/>
    </source>
</evidence>
<evidence type="ECO:0000259" key="2">
    <source>
        <dbReference type="Pfam" id="PF00646"/>
    </source>
</evidence>
<sequence>MSETSEGANVPAKHPLEILPPEDRTSCSKASITFNEILSLEKTTFLFPEVLPLLAAKNIPPFNFLPKHSKCDIRNLRLVCRTWRTAIDNYIQHHPCHFQVEEASPTTPINHHHGLKIKSATTFSHPEYLSSFHREVSSYTGENPFLSRHVILTDVNRGNVQNSNRLWSEFETLLSLWGSQIWYFEVVILSDHFFFQIYTNIEECLALMPNLKVLVLKSMEPMASRELEVDWLSDLVLVRPLTRLEHLEVFSARLLPTPVMNEALTKFSNVRCLQIDKDNGLRHEYYSYDAENLHLPNLKELSLPLITVNDLRTLEKVTWPLETLTLVVSCKEVQVDDGQGDLYLGLDITDILSCVFNKFGERLKNFTIKLNGHNRWKAPIIQCANISLNLNMTPLLLEKLFVRMKCVQMKNIDFVLNFKELKQLSVILDSYQVDPSLRREKWLQLQKEGEVDAILKFFSYMEHMSMYESNLWELLPNLETLEIKLKANLRLSSKFTEHRFIREEYELFQLINQERKSEF</sequence>
<protein>
    <recommendedName>
        <fullName evidence="2">F-box domain-containing protein</fullName>
    </recommendedName>
</protein>
<keyword evidence="4" id="KW-1185">Reference proteome</keyword>
<dbReference type="EMBL" id="CAXLJM020000075">
    <property type="protein sequence ID" value="CAL8128965.1"/>
    <property type="molecule type" value="Genomic_DNA"/>
</dbReference>
<reference evidence="3 4" key="1">
    <citation type="submission" date="2024-08" db="EMBL/GenBank/DDBJ databases">
        <authorList>
            <person name="Cucini C."/>
            <person name="Frati F."/>
        </authorList>
    </citation>
    <scope>NUCLEOTIDE SEQUENCE [LARGE SCALE GENOMIC DNA]</scope>
</reference>
<dbReference type="Pfam" id="PF00646">
    <property type="entry name" value="F-box"/>
    <property type="match status" value="1"/>
</dbReference>
<proteinExistence type="predicted"/>
<accession>A0ABP1RIW0</accession>
<evidence type="ECO:0000256" key="1">
    <source>
        <dbReference type="SAM" id="MobiDB-lite"/>
    </source>
</evidence>
<organism evidence="3 4">
    <name type="scientific">Orchesella dallaii</name>
    <dbReference type="NCBI Taxonomy" id="48710"/>
    <lineage>
        <taxon>Eukaryota</taxon>
        <taxon>Metazoa</taxon>
        <taxon>Ecdysozoa</taxon>
        <taxon>Arthropoda</taxon>
        <taxon>Hexapoda</taxon>
        <taxon>Collembola</taxon>
        <taxon>Entomobryomorpha</taxon>
        <taxon>Entomobryoidea</taxon>
        <taxon>Orchesellidae</taxon>
        <taxon>Orchesellinae</taxon>
        <taxon>Orchesella</taxon>
    </lineage>
</organism>
<feature type="domain" description="F-box" evidence="2">
    <location>
        <begin position="71"/>
        <end position="89"/>
    </location>
</feature>
<name>A0ABP1RIW0_9HEXA</name>